<dbReference type="AlphaFoldDB" id="A0A1H8V5B2"/>
<dbReference type="SUPFAM" id="SSF47413">
    <property type="entry name" value="lambda repressor-like DNA-binding domains"/>
    <property type="match status" value="1"/>
</dbReference>
<organism evidence="3 5">
    <name type="scientific">Rhizobium tibeticum</name>
    <dbReference type="NCBI Taxonomy" id="501024"/>
    <lineage>
        <taxon>Bacteria</taxon>
        <taxon>Pseudomonadati</taxon>
        <taxon>Pseudomonadota</taxon>
        <taxon>Alphaproteobacteria</taxon>
        <taxon>Hyphomicrobiales</taxon>
        <taxon>Rhizobiaceae</taxon>
        <taxon>Rhizobium/Agrobacterium group</taxon>
        <taxon>Rhizobium</taxon>
    </lineage>
</organism>
<dbReference type="InterPro" id="IPR001387">
    <property type="entry name" value="Cro/C1-type_HTH"/>
</dbReference>
<evidence type="ECO:0000259" key="2">
    <source>
        <dbReference type="PROSITE" id="PS50943"/>
    </source>
</evidence>
<dbReference type="STRING" id="501024.RTCCBAU85039_5883"/>
<keyword evidence="1" id="KW-0238">DNA-binding</keyword>
<dbReference type="EMBL" id="FNXB01000050">
    <property type="protein sequence ID" value="SEI18400.1"/>
    <property type="molecule type" value="Genomic_DNA"/>
</dbReference>
<evidence type="ECO:0000313" key="3">
    <source>
        <dbReference type="EMBL" id="SEI18400.1"/>
    </source>
</evidence>
<dbReference type="CDD" id="cd00093">
    <property type="entry name" value="HTH_XRE"/>
    <property type="match status" value="1"/>
</dbReference>
<dbReference type="Gene3D" id="1.10.260.40">
    <property type="entry name" value="lambda repressor-like DNA-binding domains"/>
    <property type="match status" value="1"/>
</dbReference>
<reference evidence="3" key="1">
    <citation type="submission" date="2016-10" db="EMBL/GenBank/DDBJ databases">
        <authorList>
            <person name="de Groot N.N."/>
        </authorList>
    </citation>
    <scope>NUCLEOTIDE SEQUENCE [LARGE SCALE GENOMIC DNA]</scope>
    <source>
        <strain evidence="3">CCBAU85039</strain>
    </source>
</reference>
<name>A0A1H8V5B2_9HYPH</name>
<dbReference type="PANTHER" id="PTHR46558:SF4">
    <property type="entry name" value="DNA-BIDING PHAGE PROTEIN"/>
    <property type="match status" value="1"/>
</dbReference>
<accession>A0A1H8V5B2</accession>
<dbReference type="Proteomes" id="UP000198939">
    <property type="component" value="Unassembled WGS sequence"/>
</dbReference>
<reference evidence="5" key="3">
    <citation type="submission" date="2016-10" db="EMBL/GenBank/DDBJ databases">
        <authorList>
            <person name="Wibberg D."/>
        </authorList>
    </citation>
    <scope>NUCLEOTIDE SEQUENCE [LARGE SCALE GENOMIC DNA]</scope>
</reference>
<dbReference type="PROSITE" id="PS50943">
    <property type="entry name" value="HTH_CROC1"/>
    <property type="match status" value="1"/>
</dbReference>
<evidence type="ECO:0000313" key="6">
    <source>
        <dbReference type="Proteomes" id="UP000198939"/>
    </source>
</evidence>
<dbReference type="OrthoDB" id="8404757at2"/>
<evidence type="ECO:0000313" key="4">
    <source>
        <dbReference type="EMBL" id="SEP10589.1"/>
    </source>
</evidence>
<dbReference type="PANTHER" id="PTHR46558">
    <property type="entry name" value="TRACRIPTIONAL REGULATORY PROTEIN-RELATED-RELATED"/>
    <property type="match status" value="1"/>
</dbReference>
<dbReference type="InterPro" id="IPR010982">
    <property type="entry name" value="Lambda_DNA-bd_dom_sf"/>
</dbReference>
<protein>
    <submittedName>
        <fullName evidence="4">Transcriptional regulator, contains XRE-family HTH domain</fullName>
    </submittedName>
    <submittedName>
        <fullName evidence="3">Transcriptional repressor DicA</fullName>
    </submittedName>
</protein>
<keyword evidence="6" id="KW-1185">Reference proteome</keyword>
<reference evidence="4 6" key="2">
    <citation type="submission" date="2016-10" db="EMBL/GenBank/DDBJ databases">
        <authorList>
            <person name="Varghese N."/>
            <person name="Submissions S."/>
        </authorList>
    </citation>
    <scope>NUCLEOTIDE SEQUENCE [LARGE SCALE GENOMIC DNA]</scope>
    <source>
        <strain evidence="4 6">CGMCC 1.7071</strain>
    </source>
</reference>
<dbReference type="SMART" id="SM00530">
    <property type="entry name" value="HTH_XRE"/>
    <property type="match status" value="1"/>
</dbReference>
<evidence type="ECO:0000256" key="1">
    <source>
        <dbReference type="ARBA" id="ARBA00023125"/>
    </source>
</evidence>
<feature type="domain" description="HTH cro/C1-type" evidence="2">
    <location>
        <begin position="34"/>
        <end position="88"/>
    </location>
</feature>
<dbReference type="Proteomes" id="UP000183063">
    <property type="component" value="Unassembled WGS sequence"/>
</dbReference>
<proteinExistence type="predicted"/>
<gene>
    <name evidence="3" type="ORF">RTCCBAU85039_5883</name>
    <name evidence="4" type="ORF">SAMN05216228_103917</name>
</gene>
<dbReference type="EMBL" id="FOCV01000039">
    <property type="protein sequence ID" value="SEP10589.1"/>
    <property type="molecule type" value="Genomic_DNA"/>
</dbReference>
<dbReference type="Pfam" id="PF01381">
    <property type="entry name" value="HTH_3"/>
    <property type="match status" value="1"/>
</dbReference>
<evidence type="ECO:0000313" key="5">
    <source>
        <dbReference type="Proteomes" id="UP000183063"/>
    </source>
</evidence>
<sequence length="148" mass="16485">MQHIISVKTNRFGADSKDKTSDGHIVDTEVGRRIKKRRQQLRISQTALGVAVGVSFQQIQKYERGANRVSSSILYQVAQILGVPITYFFESLPTPSSTDNAGLSQKALLREEFVATEEGQRLVDAFLSVPKKMRPKFIALLASFEAND</sequence>
<dbReference type="GO" id="GO:0003677">
    <property type="term" value="F:DNA binding"/>
    <property type="evidence" value="ECO:0007669"/>
    <property type="project" value="UniProtKB-KW"/>
</dbReference>